<dbReference type="AlphaFoldDB" id="A0A388TGT8"/>
<reference evidence="2 3" key="1">
    <citation type="journal article" date="2019" name="ISME J.">
        <title>Genome analyses of uncultured TG2/ZB3 bacteria in 'Margulisbacteria' specifically attached to ectosymbiotic spirochetes of protists in the termite gut.</title>
        <authorList>
            <person name="Utami Y.D."/>
            <person name="Kuwahara H."/>
            <person name="Igai K."/>
            <person name="Murakami T."/>
            <person name="Sugaya K."/>
            <person name="Morikawa T."/>
            <person name="Nagura Y."/>
            <person name="Yuki M."/>
            <person name="Deevong P."/>
            <person name="Inoue T."/>
            <person name="Kihara K."/>
            <person name="Lo N."/>
            <person name="Yamada A."/>
            <person name="Ohkuma M."/>
            <person name="Hongoh Y."/>
        </authorList>
    </citation>
    <scope>NUCLEOTIDE SEQUENCE [LARGE SCALE GENOMIC DNA]</scope>
    <source>
        <strain evidence="2">NkOx7-02</strain>
    </source>
</reference>
<dbReference type="Gene3D" id="2.30.110.10">
    <property type="entry name" value="Electron Transport, Fmn-binding Protein, Chain A"/>
    <property type="match status" value="1"/>
</dbReference>
<keyword evidence="3" id="KW-1185">Reference proteome</keyword>
<accession>A0A388TGT8</accession>
<comment type="caution">
    <text evidence="2">The sequence shown here is derived from an EMBL/GenBank/DDBJ whole genome shotgun (WGS) entry which is preliminary data.</text>
</comment>
<gene>
    <name evidence="2" type="primary">rutF</name>
    <name evidence="2" type="ORF">NO2_0136</name>
</gene>
<dbReference type="EMBL" id="BGZO01000002">
    <property type="protein sequence ID" value="GBR75462.1"/>
    <property type="molecule type" value="Genomic_DNA"/>
</dbReference>
<protein>
    <submittedName>
        <fullName evidence="2">Flavin reductase</fullName>
    </submittedName>
</protein>
<proteinExistence type="predicted"/>
<dbReference type="GO" id="GO:0010181">
    <property type="term" value="F:FMN binding"/>
    <property type="evidence" value="ECO:0007669"/>
    <property type="project" value="InterPro"/>
</dbReference>
<dbReference type="InterPro" id="IPR002563">
    <property type="entry name" value="Flavin_Rdtase-like_dom"/>
</dbReference>
<sequence>MDKTALYKLTHGLYVVGVKAPQWFGGCVVDALAQVDGGEQNILVLSSLKNNLTNELLKAEKEFTLSVLAENVDPFVVANFGLQSARAVDKWRNVPHTLKDALPVLQDAAAYLRCRVTEVKELPGHSVFFCLVLDAWSGNSAKPLTYADYRQNLQAAAKDALQKLKAQG</sequence>
<dbReference type="Pfam" id="PF01613">
    <property type="entry name" value="Flavin_Reduct"/>
    <property type="match status" value="1"/>
</dbReference>
<evidence type="ECO:0000259" key="1">
    <source>
        <dbReference type="SMART" id="SM00903"/>
    </source>
</evidence>
<dbReference type="SUPFAM" id="SSF50475">
    <property type="entry name" value="FMN-binding split barrel"/>
    <property type="match status" value="1"/>
</dbReference>
<dbReference type="InterPro" id="IPR012349">
    <property type="entry name" value="Split_barrel_FMN-bd"/>
</dbReference>
<dbReference type="Proteomes" id="UP000275925">
    <property type="component" value="Unassembled WGS sequence"/>
</dbReference>
<evidence type="ECO:0000313" key="2">
    <source>
        <dbReference type="EMBL" id="GBR75462.1"/>
    </source>
</evidence>
<name>A0A388TGT8_9BACT</name>
<dbReference type="SMART" id="SM00903">
    <property type="entry name" value="Flavin_Reduct"/>
    <property type="match status" value="1"/>
</dbReference>
<organism evidence="2 3">
    <name type="scientific">Candidatus Termititenax persephonae</name>
    <dbReference type="NCBI Taxonomy" id="2218525"/>
    <lineage>
        <taxon>Bacteria</taxon>
        <taxon>Bacillati</taxon>
        <taxon>Candidatus Margulisiibacteriota</taxon>
        <taxon>Candidatus Termititenacia</taxon>
        <taxon>Candidatus Termititenacales</taxon>
        <taxon>Candidatus Termititenacaceae</taxon>
        <taxon>Candidatus Termititenax</taxon>
    </lineage>
</organism>
<feature type="domain" description="Flavin reductase like" evidence="1">
    <location>
        <begin position="6"/>
        <end position="151"/>
    </location>
</feature>
<evidence type="ECO:0000313" key="3">
    <source>
        <dbReference type="Proteomes" id="UP000275925"/>
    </source>
</evidence>
<dbReference type="GO" id="GO:0016646">
    <property type="term" value="F:oxidoreductase activity, acting on the CH-NH group of donors, NAD or NADP as acceptor"/>
    <property type="evidence" value="ECO:0007669"/>
    <property type="project" value="UniProtKB-ARBA"/>
</dbReference>